<evidence type="ECO:0000313" key="2">
    <source>
        <dbReference type="Proteomes" id="UP000001798"/>
    </source>
</evidence>
<dbReference type="OrthoDB" id="3534008at2759"/>
<dbReference type="GeneID" id="5436736"/>
<dbReference type="EMBL" id="CP009810">
    <property type="protein sequence ID" value="ATZ50879.1"/>
    <property type="molecule type" value="Genomic_DNA"/>
</dbReference>
<reference evidence="1 2" key="1">
    <citation type="journal article" date="2011" name="PLoS Genet.">
        <title>Genomic analysis of the necrotrophic fungal pathogens Sclerotinia sclerotiorum and Botrytis cinerea.</title>
        <authorList>
            <person name="Amselem J."/>
            <person name="Cuomo C.A."/>
            <person name="van Kan J.A."/>
            <person name="Viaud M."/>
            <person name="Benito E.P."/>
            <person name="Couloux A."/>
            <person name="Coutinho P.M."/>
            <person name="de Vries R.P."/>
            <person name="Dyer P.S."/>
            <person name="Fillinger S."/>
            <person name="Fournier E."/>
            <person name="Gout L."/>
            <person name="Hahn M."/>
            <person name="Kohn L."/>
            <person name="Lapalu N."/>
            <person name="Plummer K.M."/>
            <person name="Pradier J.M."/>
            <person name="Quevillon E."/>
            <person name="Sharon A."/>
            <person name="Simon A."/>
            <person name="ten Have A."/>
            <person name="Tudzynski B."/>
            <person name="Tudzynski P."/>
            <person name="Wincker P."/>
            <person name="Andrew M."/>
            <person name="Anthouard V."/>
            <person name="Beever R.E."/>
            <person name="Beffa R."/>
            <person name="Benoit I."/>
            <person name="Bouzid O."/>
            <person name="Brault B."/>
            <person name="Chen Z."/>
            <person name="Choquer M."/>
            <person name="Collemare J."/>
            <person name="Cotton P."/>
            <person name="Danchin E.G."/>
            <person name="Da Silva C."/>
            <person name="Gautier A."/>
            <person name="Giraud C."/>
            <person name="Giraud T."/>
            <person name="Gonzalez C."/>
            <person name="Grossetete S."/>
            <person name="Guldener U."/>
            <person name="Henrissat B."/>
            <person name="Howlett B.J."/>
            <person name="Kodira C."/>
            <person name="Kretschmer M."/>
            <person name="Lappartient A."/>
            <person name="Leroch M."/>
            <person name="Levis C."/>
            <person name="Mauceli E."/>
            <person name="Neuveglise C."/>
            <person name="Oeser B."/>
            <person name="Pearson M."/>
            <person name="Poulain J."/>
            <person name="Poussereau N."/>
            <person name="Quesneville H."/>
            <person name="Rascle C."/>
            <person name="Schumacher J."/>
            <person name="Segurens B."/>
            <person name="Sexton A."/>
            <person name="Silva E."/>
            <person name="Sirven C."/>
            <person name="Soanes D.M."/>
            <person name="Talbot N.J."/>
            <person name="Templeton M."/>
            <person name="Yandava C."/>
            <person name="Yarden O."/>
            <person name="Zeng Q."/>
            <person name="Rollins J.A."/>
            <person name="Lebrun M.H."/>
            <person name="Dickman M."/>
        </authorList>
    </citation>
    <scope>NUCLEOTIDE SEQUENCE [LARGE SCALE GENOMIC DNA]</scope>
    <source>
        <strain evidence="1 2">B05.10</strain>
    </source>
</reference>
<reference evidence="1 2" key="3">
    <citation type="journal article" date="2017" name="Mol. Plant Pathol.">
        <title>A gapless genome sequence of the fungus Botrytis cinerea.</title>
        <authorList>
            <person name="Van Kan J.A."/>
            <person name="Stassen J.H."/>
            <person name="Mosbach A."/>
            <person name="Van Der Lee T.A."/>
            <person name="Faino L."/>
            <person name="Farmer A.D."/>
            <person name="Papasotiriou D.G."/>
            <person name="Zhou S."/>
            <person name="Seidl M.F."/>
            <person name="Cottam E."/>
            <person name="Edel D."/>
            <person name="Hahn M."/>
            <person name="Schwartz D.C."/>
            <person name="Dietrich R.A."/>
            <person name="Widdison S."/>
            <person name="Scalliet G."/>
        </authorList>
    </citation>
    <scope>NUCLEOTIDE SEQUENCE [LARGE SCALE GENOMIC DNA]</scope>
    <source>
        <strain evidence="1 2">B05.10</strain>
    </source>
</reference>
<accession>A0A384JJV6</accession>
<dbReference type="Proteomes" id="UP000001798">
    <property type="component" value="Chromosome 6"/>
</dbReference>
<organism evidence="1 2">
    <name type="scientific">Botryotinia fuckeliana (strain B05.10)</name>
    <name type="common">Noble rot fungus</name>
    <name type="synonym">Botrytis cinerea</name>
    <dbReference type="NCBI Taxonomy" id="332648"/>
    <lineage>
        <taxon>Eukaryota</taxon>
        <taxon>Fungi</taxon>
        <taxon>Dikarya</taxon>
        <taxon>Ascomycota</taxon>
        <taxon>Pezizomycotina</taxon>
        <taxon>Leotiomycetes</taxon>
        <taxon>Helotiales</taxon>
        <taxon>Sclerotiniaceae</taxon>
        <taxon>Botrytis</taxon>
    </lineage>
</organism>
<sequence>MYQAKFHHPDPGQLNFEEFLAEDVLKIQSNNLNTNLLLSTGTEKAQSDWNELIDGNDQT</sequence>
<proteinExistence type="predicted"/>
<gene>
    <name evidence="1" type="ORF">BCIN_06g03510</name>
</gene>
<name>A0A384JJV6_BOTFB</name>
<reference evidence="1 2" key="2">
    <citation type="journal article" date="2012" name="Eukaryot. Cell">
        <title>Genome update of Botrytis cinerea strains B05.10 and T4.</title>
        <authorList>
            <person name="Staats M."/>
            <person name="van Kan J.A."/>
        </authorList>
    </citation>
    <scope>NUCLEOTIDE SEQUENCE [LARGE SCALE GENOMIC DNA]</scope>
    <source>
        <strain evidence="1 2">B05.10</strain>
    </source>
</reference>
<evidence type="ECO:0000313" key="1">
    <source>
        <dbReference type="EMBL" id="ATZ50879.1"/>
    </source>
</evidence>
<dbReference type="RefSeq" id="XP_024549252.1">
    <property type="nucleotide sequence ID" value="XM_024693467.1"/>
</dbReference>
<dbReference type="AlphaFoldDB" id="A0A384JJV6"/>
<dbReference type="VEuPathDB" id="FungiDB:Bcin06g03510"/>
<keyword evidence="2" id="KW-1185">Reference proteome</keyword>
<protein>
    <submittedName>
        <fullName evidence="1">Uncharacterized protein</fullName>
    </submittedName>
</protein>